<reference evidence="4" key="1">
    <citation type="submission" date="2016-06" db="UniProtKB">
        <authorList>
            <consortium name="WormBaseParasite"/>
        </authorList>
    </citation>
    <scope>IDENTIFICATION</scope>
</reference>
<evidence type="ECO:0000259" key="1">
    <source>
        <dbReference type="PROSITE" id="PS50304"/>
    </source>
</evidence>
<dbReference type="InterPro" id="IPR002999">
    <property type="entry name" value="Tudor"/>
</dbReference>
<protein>
    <submittedName>
        <fullName evidence="4">Tudor domain-containing protein</fullName>
    </submittedName>
</protein>
<dbReference type="PROSITE" id="PS50304">
    <property type="entry name" value="TUDOR"/>
    <property type="match status" value="1"/>
</dbReference>
<dbReference type="EMBL" id="UYRT01081664">
    <property type="protein sequence ID" value="VDN24785.1"/>
    <property type="molecule type" value="Genomic_DNA"/>
</dbReference>
<feature type="domain" description="Tudor" evidence="1">
    <location>
        <begin position="33"/>
        <end position="91"/>
    </location>
</feature>
<dbReference type="PANTHER" id="PTHR22948">
    <property type="entry name" value="TUDOR DOMAIN CONTAINING PROTEIN"/>
    <property type="match status" value="1"/>
</dbReference>
<evidence type="ECO:0000313" key="4">
    <source>
        <dbReference type="WBParaSite" id="GPUH_0001481201-mRNA-1"/>
    </source>
</evidence>
<dbReference type="InterPro" id="IPR050621">
    <property type="entry name" value="Tudor_domain_containing"/>
</dbReference>
<dbReference type="Gene3D" id="2.30.30.140">
    <property type="match status" value="1"/>
</dbReference>
<reference evidence="2 3" key="2">
    <citation type="submission" date="2018-11" db="EMBL/GenBank/DDBJ databases">
        <authorList>
            <consortium name="Pathogen Informatics"/>
        </authorList>
    </citation>
    <scope>NUCLEOTIDE SEQUENCE [LARGE SCALE GENOMIC DNA]</scope>
</reference>
<dbReference type="WBParaSite" id="GPUH_0001481201-mRNA-1">
    <property type="protein sequence ID" value="GPUH_0001481201-mRNA-1"/>
    <property type="gene ID" value="GPUH_0001481201"/>
</dbReference>
<sequence length="103" mass="11961">MVNDQTMQTLPRLDVYMLGVYVQPSGIPDMPRPLQPGKVCAAPFHNWWYRAVTVQYYAEEDEVLVKLADYGGYLRLPRSDLRQIRLVSFWIRTVAQILCEVLS</sequence>
<evidence type="ECO:0000313" key="3">
    <source>
        <dbReference type="Proteomes" id="UP000271098"/>
    </source>
</evidence>
<proteinExistence type="predicted"/>
<dbReference type="Pfam" id="PF00567">
    <property type="entry name" value="TUDOR"/>
    <property type="match status" value="1"/>
</dbReference>
<accession>A0A183E1F2</accession>
<dbReference type="SUPFAM" id="SSF63748">
    <property type="entry name" value="Tudor/PWWP/MBT"/>
    <property type="match status" value="1"/>
</dbReference>
<dbReference type="PANTHER" id="PTHR22948:SF65">
    <property type="entry name" value="A-KINASE ANCHORING PROTEIN 1"/>
    <property type="match status" value="1"/>
</dbReference>
<keyword evidence="3" id="KW-1185">Reference proteome</keyword>
<name>A0A183E1F2_9BILA</name>
<dbReference type="OrthoDB" id="10069557at2759"/>
<evidence type="ECO:0000313" key="2">
    <source>
        <dbReference type="EMBL" id="VDN24785.1"/>
    </source>
</evidence>
<organism evidence="4">
    <name type="scientific">Gongylonema pulchrum</name>
    <dbReference type="NCBI Taxonomy" id="637853"/>
    <lineage>
        <taxon>Eukaryota</taxon>
        <taxon>Metazoa</taxon>
        <taxon>Ecdysozoa</taxon>
        <taxon>Nematoda</taxon>
        <taxon>Chromadorea</taxon>
        <taxon>Rhabditida</taxon>
        <taxon>Spirurina</taxon>
        <taxon>Spiruromorpha</taxon>
        <taxon>Spiruroidea</taxon>
        <taxon>Gongylonematidae</taxon>
        <taxon>Gongylonema</taxon>
    </lineage>
</organism>
<dbReference type="Proteomes" id="UP000271098">
    <property type="component" value="Unassembled WGS sequence"/>
</dbReference>
<dbReference type="SMART" id="SM00333">
    <property type="entry name" value="TUDOR"/>
    <property type="match status" value="1"/>
</dbReference>
<dbReference type="AlphaFoldDB" id="A0A183E1F2"/>
<gene>
    <name evidence="2" type="ORF">GPUH_LOCUS14795</name>
</gene>